<evidence type="ECO:0000313" key="1">
    <source>
        <dbReference type="EMBL" id="CUV03495.1"/>
    </source>
</evidence>
<organism evidence="1">
    <name type="scientific">hydrothermal vent metagenome</name>
    <dbReference type="NCBI Taxonomy" id="652676"/>
    <lineage>
        <taxon>unclassified sequences</taxon>
        <taxon>metagenomes</taxon>
        <taxon>ecological metagenomes</taxon>
    </lineage>
</organism>
<sequence length="46" mass="5375">MRRSSGYAICRVVEYLLQRLPSIGDAVKKLVVMIISHFGAYFFYYL</sequence>
<protein>
    <submittedName>
        <fullName evidence="1">Uncharacterized protein</fullName>
    </submittedName>
</protein>
<dbReference type="AlphaFoldDB" id="A0A160VD12"/>
<reference evidence="1" key="1">
    <citation type="submission" date="2015-10" db="EMBL/GenBank/DDBJ databases">
        <authorList>
            <person name="Gilbert D.G."/>
        </authorList>
    </citation>
    <scope>NUCLEOTIDE SEQUENCE</scope>
</reference>
<gene>
    <name evidence="1" type="ORF">MGWOODY_Clf1667</name>
</gene>
<dbReference type="EMBL" id="FAXA01000430">
    <property type="protein sequence ID" value="CUV03495.1"/>
    <property type="molecule type" value="Genomic_DNA"/>
</dbReference>
<proteinExistence type="predicted"/>
<name>A0A160VD12_9ZZZZ</name>
<accession>A0A160VD12</accession>